<name>A0A0F9HZF5_9ZZZZ</name>
<proteinExistence type="predicted"/>
<accession>A0A0F9HZF5</accession>
<evidence type="ECO:0000256" key="1">
    <source>
        <dbReference type="SAM" id="MobiDB-lite"/>
    </source>
</evidence>
<feature type="compositionally biased region" description="Polar residues" evidence="1">
    <location>
        <begin position="82"/>
        <end position="97"/>
    </location>
</feature>
<dbReference type="AlphaFoldDB" id="A0A0F9HZF5"/>
<evidence type="ECO:0000313" key="2">
    <source>
        <dbReference type="EMBL" id="KKM08703.1"/>
    </source>
</evidence>
<feature type="region of interest" description="Disordered" evidence="1">
    <location>
        <begin position="81"/>
        <end position="161"/>
    </location>
</feature>
<feature type="compositionally biased region" description="Polar residues" evidence="1">
    <location>
        <begin position="138"/>
        <end position="147"/>
    </location>
</feature>
<gene>
    <name evidence="2" type="ORF">LCGC14_1723490</name>
</gene>
<protein>
    <submittedName>
        <fullName evidence="2">Uncharacterized protein</fullName>
    </submittedName>
</protein>
<feature type="non-terminal residue" evidence="2">
    <location>
        <position position="161"/>
    </location>
</feature>
<sequence length="161" mass="17691">MKHKKITEAHMREFVKNYGILTDTWINLVLIKIPDPVQSMNIQKLRECTSIAEADSILNSVHAGPAIRKLVETGVMLKNHPDAQQRQYGQGFINSAIQELDADEEPTPAESPGLKSKGDKFVKEEELAGGNQDGTGGSEQSSDNTEPYPQVAKDSDNGEKD</sequence>
<comment type="caution">
    <text evidence="2">The sequence shown here is derived from an EMBL/GenBank/DDBJ whole genome shotgun (WGS) entry which is preliminary data.</text>
</comment>
<organism evidence="2">
    <name type="scientific">marine sediment metagenome</name>
    <dbReference type="NCBI Taxonomy" id="412755"/>
    <lineage>
        <taxon>unclassified sequences</taxon>
        <taxon>metagenomes</taxon>
        <taxon>ecological metagenomes</taxon>
    </lineage>
</organism>
<reference evidence="2" key="1">
    <citation type="journal article" date="2015" name="Nature">
        <title>Complex archaea that bridge the gap between prokaryotes and eukaryotes.</title>
        <authorList>
            <person name="Spang A."/>
            <person name="Saw J.H."/>
            <person name="Jorgensen S.L."/>
            <person name="Zaremba-Niedzwiedzka K."/>
            <person name="Martijn J."/>
            <person name="Lind A.E."/>
            <person name="van Eijk R."/>
            <person name="Schleper C."/>
            <person name="Guy L."/>
            <person name="Ettema T.J."/>
        </authorList>
    </citation>
    <scope>NUCLEOTIDE SEQUENCE</scope>
</reference>
<dbReference type="EMBL" id="LAZR01015540">
    <property type="protein sequence ID" value="KKM08703.1"/>
    <property type="molecule type" value="Genomic_DNA"/>
</dbReference>
<feature type="compositionally biased region" description="Basic and acidic residues" evidence="1">
    <location>
        <begin position="116"/>
        <end position="126"/>
    </location>
</feature>